<dbReference type="EMBL" id="JASNQZ010000004">
    <property type="protein sequence ID" value="KAL0958144.1"/>
    <property type="molecule type" value="Genomic_DNA"/>
</dbReference>
<evidence type="ECO:0000256" key="6">
    <source>
        <dbReference type="ARBA" id="ARBA00013073"/>
    </source>
</evidence>
<dbReference type="EC" id="1.2.1.31" evidence="6"/>
<evidence type="ECO:0000256" key="18">
    <source>
        <dbReference type="SAM" id="MobiDB-lite"/>
    </source>
</evidence>
<dbReference type="InterPro" id="IPR020806">
    <property type="entry name" value="PKS_PP-bd"/>
</dbReference>
<evidence type="ECO:0000256" key="16">
    <source>
        <dbReference type="ARBA" id="ARBA00048414"/>
    </source>
</evidence>
<dbReference type="SUPFAM" id="SSF51735">
    <property type="entry name" value="NAD(P)-binding Rossmann-fold domains"/>
    <property type="match status" value="1"/>
</dbReference>
<dbReference type="Gene3D" id="1.10.1200.10">
    <property type="entry name" value="ACP-like"/>
    <property type="match status" value="1"/>
</dbReference>
<dbReference type="Gene3D" id="3.30.559.30">
    <property type="entry name" value="Nonribosomal peptide synthetase, condensation domain"/>
    <property type="match status" value="1"/>
</dbReference>
<dbReference type="InterPro" id="IPR006162">
    <property type="entry name" value="Ppantetheine_attach_site"/>
</dbReference>
<keyword evidence="10" id="KW-0521">NADP</keyword>
<name>A0ABR3JQN4_9AGAR</name>
<comment type="catalytic activity">
    <reaction evidence="17">
        <text>(S)-2-amino-6-oxohexanoate + NADP(+) + H2O = L-2-aminoadipate + NADPH + 2 H(+)</text>
        <dbReference type="Rhea" id="RHEA:12304"/>
        <dbReference type="ChEBI" id="CHEBI:15377"/>
        <dbReference type="ChEBI" id="CHEBI:15378"/>
        <dbReference type="ChEBI" id="CHEBI:57783"/>
        <dbReference type="ChEBI" id="CHEBI:58321"/>
        <dbReference type="ChEBI" id="CHEBI:58349"/>
        <dbReference type="ChEBI" id="CHEBI:58672"/>
        <dbReference type="EC" id="1.2.1.31"/>
    </reaction>
</comment>
<dbReference type="Proteomes" id="UP001556367">
    <property type="component" value="Unassembled WGS sequence"/>
</dbReference>
<dbReference type="InterPro" id="IPR014397">
    <property type="entry name" value="Lys2"/>
</dbReference>
<evidence type="ECO:0000256" key="13">
    <source>
        <dbReference type="ARBA" id="ARBA00031335"/>
    </source>
</evidence>
<dbReference type="Pfam" id="PF00550">
    <property type="entry name" value="PP-binding"/>
    <property type="match status" value="1"/>
</dbReference>
<gene>
    <name evidence="20" type="ORF">HGRIS_000311</name>
</gene>
<comment type="caution">
    <text evidence="20">The sequence shown here is derived from an EMBL/GenBank/DDBJ whole genome shotgun (WGS) entry which is preliminary data.</text>
</comment>
<dbReference type="PIRSF" id="PIRSF001617">
    <property type="entry name" value="Alpha-AR"/>
    <property type="match status" value="1"/>
</dbReference>
<dbReference type="InterPro" id="IPR036291">
    <property type="entry name" value="NAD(P)-bd_dom_sf"/>
</dbReference>
<evidence type="ECO:0000313" key="20">
    <source>
        <dbReference type="EMBL" id="KAL0958144.1"/>
    </source>
</evidence>
<dbReference type="NCBIfam" id="TIGR01746">
    <property type="entry name" value="Thioester-redct"/>
    <property type="match status" value="1"/>
</dbReference>
<keyword evidence="7" id="KW-0596">Phosphopantetheine</keyword>
<evidence type="ECO:0000259" key="19">
    <source>
        <dbReference type="PROSITE" id="PS50075"/>
    </source>
</evidence>
<dbReference type="CDD" id="cd05235">
    <property type="entry name" value="SDR_e1"/>
    <property type="match status" value="1"/>
</dbReference>
<comment type="similarity">
    <text evidence="4">Belongs to the ATP-dependent AMP-binding enzyme family.</text>
</comment>
<reference evidence="21" key="1">
    <citation type="submission" date="2024-06" db="EMBL/GenBank/DDBJ databases">
        <title>Multi-omics analyses provide insights into the biosynthesis of the anticancer antibiotic pleurotin in Hohenbuehelia grisea.</title>
        <authorList>
            <person name="Weaver J.A."/>
            <person name="Alberti F."/>
        </authorList>
    </citation>
    <scope>NUCLEOTIDE SEQUENCE [LARGE SCALE GENOMIC DNA]</scope>
    <source>
        <strain evidence="21">T-177</strain>
    </source>
</reference>
<protein>
    <recommendedName>
        <fullName evidence="14">Alpha-aminoadipate reductase</fullName>
        <ecNumber evidence="6">1.2.1.31</ecNumber>
        <ecNumber evidence="5">1.2.1.95</ecNumber>
    </recommendedName>
    <alternativeName>
        <fullName evidence="13">L-aminoadipate-semialdehyde dehydrogenase</fullName>
    </alternativeName>
</protein>
<dbReference type="InterPro" id="IPR009081">
    <property type="entry name" value="PP-bd_ACP"/>
</dbReference>
<feature type="region of interest" description="Disordered" evidence="18">
    <location>
        <begin position="1419"/>
        <end position="1443"/>
    </location>
</feature>
<feature type="domain" description="Carrier" evidence="19">
    <location>
        <begin position="881"/>
        <end position="958"/>
    </location>
</feature>
<evidence type="ECO:0000256" key="14">
    <source>
        <dbReference type="ARBA" id="ARBA00032195"/>
    </source>
</evidence>
<evidence type="ECO:0000256" key="10">
    <source>
        <dbReference type="ARBA" id="ARBA00022857"/>
    </source>
</evidence>
<keyword evidence="21" id="KW-1185">Reference proteome</keyword>
<evidence type="ECO:0000256" key="15">
    <source>
        <dbReference type="ARBA" id="ARBA00048260"/>
    </source>
</evidence>
<evidence type="ECO:0000256" key="7">
    <source>
        <dbReference type="ARBA" id="ARBA00022450"/>
    </source>
</evidence>
<dbReference type="Gene3D" id="3.40.50.12780">
    <property type="entry name" value="N-terminal domain of ligase-like"/>
    <property type="match status" value="1"/>
</dbReference>
<dbReference type="SUPFAM" id="SSF52777">
    <property type="entry name" value="CoA-dependent acyltransferases"/>
    <property type="match status" value="1"/>
</dbReference>
<dbReference type="Gene3D" id="3.30.300.30">
    <property type="match status" value="1"/>
</dbReference>
<dbReference type="SMART" id="SM00823">
    <property type="entry name" value="PKS_PP"/>
    <property type="match status" value="1"/>
</dbReference>
<proteinExistence type="inferred from homology"/>
<evidence type="ECO:0000256" key="8">
    <source>
        <dbReference type="ARBA" id="ARBA00022553"/>
    </source>
</evidence>
<dbReference type="SUPFAM" id="SSF47336">
    <property type="entry name" value="ACP-like"/>
    <property type="match status" value="1"/>
</dbReference>
<dbReference type="Gene3D" id="3.40.50.720">
    <property type="entry name" value="NAD(P)-binding Rossmann-like Domain"/>
    <property type="match status" value="1"/>
</dbReference>
<evidence type="ECO:0000256" key="2">
    <source>
        <dbReference type="ARBA" id="ARBA00003499"/>
    </source>
</evidence>
<dbReference type="InterPro" id="IPR013120">
    <property type="entry name" value="FAR_NAD-bd"/>
</dbReference>
<organism evidence="20 21">
    <name type="scientific">Hohenbuehelia grisea</name>
    <dbReference type="NCBI Taxonomy" id="104357"/>
    <lineage>
        <taxon>Eukaryota</taxon>
        <taxon>Fungi</taxon>
        <taxon>Dikarya</taxon>
        <taxon>Basidiomycota</taxon>
        <taxon>Agaricomycotina</taxon>
        <taxon>Agaricomycetes</taxon>
        <taxon>Agaricomycetidae</taxon>
        <taxon>Agaricales</taxon>
        <taxon>Pleurotineae</taxon>
        <taxon>Pleurotaceae</taxon>
        <taxon>Hohenbuehelia</taxon>
    </lineage>
</organism>
<dbReference type="Pfam" id="PF00668">
    <property type="entry name" value="Condensation"/>
    <property type="match status" value="1"/>
</dbReference>
<dbReference type="EC" id="1.2.1.95" evidence="5"/>
<keyword evidence="11" id="KW-0560">Oxidoreductase</keyword>
<comment type="function">
    <text evidence="2">Catalyzes the activation of alpha-aminoadipate by ATP-dependent adenylation and the reduction of activated alpha-aminoadipate by NADPH. The activated alpha-aminoadipate is bound to the phosphopantheinyl group of the enzyme itself before it is reduced to (S)-2-amino-6-oxohexanoate.</text>
</comment>
<evidence type="ECO:0000313" key="21">
    <source>
        <dbReference type="Proteomes" id="UP001556367"/>
    </source>
</evidence>
<comment type="catalytic activity">
    <reaction evidence="15">
        <text>(S)-2-amino-6-oxohexanoate + AMP + diphosphate + NADP(+) = L-2-aminoadipate + ATP + NADPH + H(+)</text>
        <dbReference type="Rhea" id="RHEA:46936"/>
        <dbReference type="ChEBI" id="CHEBI:15378"/>
        <dbReference type="ChEBI" id="CHEBI:30616"/>
        <dbReference type="ChEBI" id="CHEBI:33019"/>
        <dbReference type="ChEBI" id="CHEBI:57783"/>
        <dbReference type="ChEBI" id="CHEBI:58321"/>
        <dbReference type="ChEBI" id="CHEBI:58349"/>
        <dbReference type="ChEBI" id="CHEBI:58672"/>
        <dbReference type="ChEBI" id="CHEBI:456215"/>
        <dbReference type="EC" id="1.2.1.95"/>
    </reaction>
</comment>
<evidence type="ECO:0000256" key="9">
    <source>
        <dbReference type="ARBA" id="ARBA00022605"/>
    </source>
</evidence>
<dbReference type="PANTHER" id="PTHR44845:SF1">
    <property type="entry name" value="L-2-AMINOADIPATE REDUCTASE"/>
    <property type="match status" value="1"/>
</dbReference>
<evidence type="ECO:0000256" key="17">
    <source>
        <dbReference type="ARBA" id="ARBA00049537"/>
    </source>
</evidence>
<evidence type="ECO:0000256" key="4">
    <source>
        <dbReference type="ARBA" id="ARBA00006432"/>
    </source>
</evidence>
<evidence type="ECO:0000256" key="11">
    <source>
        <dbReference type="ARBA" id="ARBA00023002"/>
    </source>
</evidence>
<dbReference type="Pfam" id="PF00501">
    <property type="entry name" value="AMP-binding"/>
    <property type="match status" value="1"/>
</dbReference>
<comment type="catalytic activity">
    <reaction evidence="16">
        <text>(S)-2-amino-6-oxohexanoate + NAD(+) + H2O = L-2-aminoadipate + NADH + 2 H(+)</text>
        <dbReference type="Rhea" id="RHEA:12308"/>
        <dbReference type="ChEBI" id="CHEBI:15377"/>
        <dbReference type="ChEBI" id="CHEBI:15378"/>
        <dbReference type="ChEBI" id="CHEBI:57540"/>
        <dbReference type="ChEBI" id="CHEBI:57945"/>
        <dbReference type="ChEBI" id="CHEBI:58321"/>
        <dbReference type="ChEBI" id="CHEBI:58672"/>
        <dbReference type="EC" id="1.2.1.31"/>
    </reaction>
</comment>
<dbReference type="SUPFAM" id="SSF56801">
    <property type="entry name" value="Acetyl-CoA synthetase-like"/>
    <property type="match status" value="1"/>
</dbReference>
<dbReference type="InterPro" id="IPR036736">
    <property type="entry name" value="ACP-like_sf"/>
</dbReference>
<dbReference type="InterPro" id="IPR010071">
    <property type="entry name" value="AA_adenyl_dom"/>
</dbReference>
<keyword evidence="9" id="KW-0028">Amino-acid biosynthesis</keyword>
<keyword evidence="12" id="KW-0457">Lysine biosynthesis</keyword>
<evidence type="ECO:0000256" key="12">
    <source>
        <dbReference type="ARBA" id="ARBA00023154"/>
    </source>
</evidence>
<evidence type="ECO:0000256" key="5">
    <source>
        <dbReference type="ARBA" id="ARBA00012913"/>
    </source>
</evidence>
<sequence length="1443" mass="157627">MTEARLARVVSRLQNLPSISLPTDYPRPSGAKLVEAAHLAELSEQTSLALLKLALYSENEDEDEDEADTKSRPSAFHLLLAAFTVLLHRYTADTDIVIGSSSASARDPLVLRLSIEPTDPFWAVVRRVQQVEQEADDDAIPFQDLLRALRHGKEESTDGPLFRVRFFDETDEFQEDFIHSTSVTSDLTVFVTRPPASTRAAIAPRIALKILYNSLLFSAPRISLILDQLAVLLRKVAANPLAPVGSVPLLTPAQRSKLPNPTGDLDWCGWKGAITDVFSRNARQFPDRPCVIQSIPSAMPSEPQERVTFSYGAIRQASNVLAHHLLKGGIQREEVVMVYAHRSVDLAVAVMAILKAGATFSVIDPAYPTSRQTVYLRVAQPRGLVILKGAGTLNPTVREFISEELNIRVQVPAVEVFPDGTIAGGKASEGDEDVLKPQAHLGDTDPNVVLGPDSIGTLSFTSGSTGIPKGVKGRHFSLTHFFPWMGERFGLNEKSRFTMLSGIAHDPIQRDMFTPLFFGAELHVPTADDIGTPGRLAEWMADSGVTVTHLTPAMGQLLSAQATRQIPSLLSAFFVGDVLTKRDCLRLQALAAHVRIVNMYGTTETQRAVSYFAIPPVAADPTFLATQKDIMPAGEGMVDVQLLVVNRNDKGVPCAVGEVGEIYVRSGGLAEGYLDTDSTAVKFVNNWFSADSAARKDTIRHPAVGLPGPEARYWKGIRDRMYRSGDLGRYLPDGTVECTGRADDQVKIRGFRIELGEIDTHLSQHPLVRENVTLVRRDKDEEKILVSYFVPLDDPGLDEFASDVPEADAQKDVATGIRKYRRLIKDIREHLKKKLPSYSIPTLFVPLQRMPLNPNGKIDKPALPFPDTAQLASAGPTQSANHANPTEATMCRIWSSILPNPPSPLPLDESFFDLGGHSILATRLIFEIRKTFVVDAPLGLVFDRPTIAELVAAVDELRNADLGFAYKEPQQQQQQGANQLLVPGTPLSAKPAAALPITYGQDYDALLPQLRPTYAGLPESFGTRALTVFLTGATGFLGAFVLRDLLRRTVRVAKVVCLVRASDAVQGMQRLREGAQDREAWDEKWVEDGRLEVVTGDLGKERLGMGSEVWERIAREADVVLHNGAFVHWVYHYERLRSANVLSTLACIELAATGKPKHLVFVSSTSALDTDHYVRLSESLASHGTCKGVPENDDLEGARKDLKTGYGQSKWVSEKLLFEAGKRGLSGHIVRPGYVVGDSQSAVTNTDDFIWRMVKGCVQLGLVPDINNTVNMVPVDHVARCTALAAVSPLPLPGPSPSSAPALSVLHITARPTPSFNDILSALAAHGFATAPCEYVVWRRRLEQHVMEAQDNALFPLLHFVLDDLPTSTKAPELDDTNTRAVLEQGQGEEPVNMTVGEELMGKYLAWLVAADFLPPPTVEGAPKRMPQLDNAGHAKAAGRSGV</sequence>
<evidence type="ECO:0000256" key="1">
    <source>
        <dbReference type="ARBA" id="ARBA00001957"/>
    </source>
</evidence>
<accession>A0ABR3JQN4</accession>
<dbReference type="NCBIfam" id="TIGR01733">
    <property type="entry name" value="AA-adenyl-dom"/>
    <property type="match status" value="1"/>
</dbReference>
<keyword evidence="8" id="KW-0597">Phosphoprotein</keyword>
<dbReference type="Pfam" id="PF07993">
    <property type="entry name" value="NAD_binding_4"/>
    <property type="match status" value="1"/>
</dbReference>
<dbReference type="InterPro" id="IPR045851">
    <property type="entry name" value="AMP-bd_C_sf"/>
</dbReference>
<dbReference type="InterPro" id="IPR042099">
    <property type="entry name" value="ANL_N_sf"/>
</dbReference>
<dbReference type="PROSITE" id="PS00012">
    <property type="entry name" value="PHOSPHOPANTETHEINE"/>
    <property type="match status" value="1"/>
</dbReference>
<dbReference type="InterPro" id="IPR001242">
    <property type="entry name" value="Condensation_dom"/>
</dbReference>
<comment type="cofactor">
    <cofactor evidence="1">
        <name>pantetheine 4'-phosphate</name>
        <dbReference type="ChEBI" id="CHEBI:47942"/>
    </cofactor>
</comment>
<dbReference type="PANTHER" id="PTHR44845">
    <property type="entry name" value="CARRIER DOMAIN-CONTAINING PROTEIN"/>
    <property type="match status" value="1"/>
</dbReference>
<dbReference type="PROSITE" id="PS50075">
    <property type="entry name" value="CARRIER"/>
    <property type="match status" value="1"/>
</dbReference>
<dbReference type="PROSITE" id="PS00455">
    <property type="entry name" value="AMP_BINDING"/>
    <property type="match status" value="1"/>
</dbReference>
<evidence type="ECO:0000256" key="3">
    <source>
        <dbReference type="ARBA" id="ARBA00004827"/>
    </source>
</evidence>
<comment type="pathway">
    <text evidence="3">Amino-acid biosynthesis; L-lysine biosynthesis via AAA pathway; L-lysine from L-alpha-aminoadipate (fungal route): step 1/3.</text>
</comment>
<dbReference type="InterPro" id="IPR000873">
    <property type="entry name" value="AMP-dep_synth/lig_dom"/>
</dbReference>
<dbReference type="InterPro" id="IPR010080">
    <property type="entry name" value="Thioester_reductase-like_dom"/>
</dbReference>
<dbReference type="NCBIfam" id="TIGR03443">
    <property type="entry name" value="alpha_am_amid"/>
    <property type="match status" value="1"/>
</dbReference>
<dbReference type="InterPro" id="IPR020845">
    <property type="entry name" value="AMP-binding_CS"/>
</dbReference>